<protein>
    <recommendedName>
        <fullName evidence="3">C3H1-type domain-containing protein</fullName>
    </recommendedName>
</protein>
<gene>
    <name evidence="4" type="ORF">BCR34DRAFT_552579</name>
</gene>
<dbReference type="InterPro" id="IPR000571">
    <property type="entry name" value="Znf_CCCH"/>
</dbReference>
<proteinExistence type="predicted"/>
<dbReference type="AlphaFoldDB" id="A0A1Y2AAS8"/>
<dbReference type="GO" id="GO:0008270">
    <property type="term" value="F:zinc ion binding"/>
    <property type="evidence" value="ECO:0007669"/>
    <property type="project" value="UniProtKB-KW"/>
</dbReference>
<dbReference type="PANTHER" id="PTHR37543:SF1">
    <property type="entry name" value="CCCH ZINC FINGER DNA BINDING PROTEIN (AFU_ORTHOLOGUE AFUA_5G12760)"/>
    <property type="match status" value="1"/>
</dbReference>
<dbReference type="PROSITE" id="PS50103">
    <property type="entry name" value="ZF_C3H1"/>
    <property type="match status" value="1"/>
</dbReference>
<feature type="domain" description="C3H1-type" evidence="3">
    <location>
        <begin position="468"/>
        <end position="495"/>
    </location>
</feature>
<dbReference type="OrthoDB" id="3512845at2759"/>
<evidence type="ECO:0000256" key="2">
    <source>
        <dbReference type="SAM" id="MobiDB-lite"/>
    </source>
</evidence>
<feature type="zinc finger region" description="C3H1-type" evidence="1">
    <location>
        <begin position="468"/>
        <end position="495"/>
    </location>
</feature>
<dbReference type="Proteomes" id="UP000193144">
    <property type="component" value="Unassembled WGS sequence"/>
</dbReference>
<comment type="caution">
    <text evidence="4">The sequence shown here is derived from an EMBL/GenBank/DDBJ whole genome shotgun (WGS) entry which is preliminary data.</text>
</comment>
<dbReference type="STRING" id="1231657.A0A1Y2AAS8"/>
<keyword evidence="5" id="KW-1185">Reference proteome</keyword>
<organism evidence="4 5">
    <name type="scientific">Clohesyomyces aquaticus</name>
    <dbReference type="NCBI Taxonomy" id="1231657"/>
    <lineage>
        <taxon>Eukaryota</taxon>
        <taxon>Fungi</taxon>
        <taxon>Dikarya</taxon>
        <taxon>Ascomycota</taxon>
        <taxon>Pezizomycotina</taxon>
        <taxon>Dothideomycetes</taxon>
        <taxon>Pleosporomycetidae</taxon>
        <taxon>Pleosporales</taxon>
        <taxon>Lindgomycetaceae</taxon>
        <taxon>Clohesyomyces</taxon>
    </lineage>
</organism>
<evidence type="ECO:0000313" key="4">
    <source>
        <dbReference type="EMBL" id="ORY19626.1"/>
    </source>
</evidence>
<dbReference type="InterPro" id="IPR057683">
    <property type="entry name" value="DUF7923"/>
</dbReference>
<evidence type="ECO:0000256" key="1">
    <source>
        <dbReference type="PROSITE-ProRule" id="PRU00723"/>
    </source>
</evidence>
<feature type="compositionally biased region" description="Polar residues" evidence="2">
    <location>
        <begin position="374"/>
        <end position="383"/>
    </location>
</feature>
<accession>A0A1Y2AAS8</accession>
<dbReference type="EMBL" id="MCFA01000002">
    <property type="protein sequence ID" value="ORY19626.1"/>
    <property type="molecule type" value="Genomic_DNA"/>
</dbReference>
<keyword evidence="1" id="KW-0862">Zinc</keyword>
<feature type="region of interest" description="Disordered" evidence="2">
    <location>
        <begin position="371"/>
        <end position="396"/>
    </location>
</feature>
<dbReference type="PANTHER" id="PTHR37543">
    <property type="entry name" value="CCCH ZINC FINGER DNA BINDING PROTEIN (AFU_ORTHOLOGUE AFUA_5G12760)"/>
    <property type="match status" value="1"/>
</dbReference>
<keyword evidence="1" id="KW-0479">Metal-binding</keyword>
<dbReference type="Pfam" id="PF25540">
    <property type="entry name" value="DUF7923"/>
    <property type="match status" value="1"/>
</dbReference>
<name>A0A1Y2AAS8_9PLEO</name>
<dbReference type="Gene3D" id="4.10.1000.10">
    <property type="entry name" value="Zinc finger, CCCH-type"/>
    <property type="match status" value="1"/>
</dbReference>
<dbReference type="Pfam" id="PF25543">
    <property type="entry name" value="zf-CCCH_tandem"/>
    <property type="match status" value="1"/>
</dbReference>
<dbReference type="InterPro" id="IPR057654">
    <property type="entry name" value="Znf-CCCH_tandem"/>
</dbReference>
<reference evidence="4 5" key="1">
    <citation type="submission" date="2016-07" db="EMBL/GenBank/DDBJ databases">
        <title>Pervasive Adenine N6-methylation of Active Genes in Fungi.</title>
        <authorList>
            <consortium name="DOE Joint Genome Institute"/>
            <person name="Mondo S.J."/>
            <person name="Dannebaum R.O."/>
            <person name="Kuo R.C."/>
            <person name="Labutti K."/>
            <person name="Haridas S."/>
            <person name="Kuo A."/>
            <person name="Salamov A."/>
            <person name="Ahrendt S.R."/>
            <person name="Lipzen A."/>
            <person name="Sullivan W."/>
            <person name="Andreopoulos W.B."/>
            <person name="Clum A."/>
            <person name="Lindquist E."/>
            <person name="Daum C."/>
            <person name="Ramamoorthy G.K."/>
            <person name="Gryganskyi A."/>
            <person name="Culley D."/>
            <person name="Magnuson J.K."/>
            <person name="James T.Y."/>
            <person name="O'Malley M.A."/>
            <person name="Stajich J.E."/>
            <person name="Spatafora J.W."/>
            <person name="Visel A."/>
            <person name="Grigoriev I.V."/>
        </authorList>
    </citation>
    <scope>NUCLEOTIDE SEQUENCE [LARGE SCALE GENOMIC DNA]</scope>
    <source>
        <strain evidence="4 5">CBS 115471</strain>
    </source>
</reference>
<evidence type="ECO:0000313" key="5">
    <source>
        <dbReference type="Proteomes" id="UP000193144"/>
    </source>
</evidence>
<sequence>MSPAGPFSDSLYTSNKMNANGAVGDHLANGKLRNGNVATIEMANGNANSFSNLRARYDRMIDQENEKTKFLTELMSRFETLNEQYRDEVQATSRERQLYAQFQKVRETLEGQVAVLTSALERDPFVLILIDADGMVFQDEFIRAGETGGRQAAARLQSAIMDYIHKEAKNVPTSSKIVCRAYANFRGLSNTLVSNTIIPDANTFYDFTLGFTRGRTLFDFVDVGPGKDRADDKLIETFKLYIHDYHCRHVFFGCSHDNGYARALEDLAMDATYLDKITLMEGLPFGKELLMLPFKTNKIDGLFRTSALTNLLSTSYAPPTADPGTNGTAAPTTNLANGANGATVSNGYYTPPVGKVIPVYNGLPSRFPAPGAVRQSSAPQTPTMGRASPDVRPDARTPSGTVFGISAVESKAPPVMNWAAKAAAPPPIVEEPSYKPCARDEVIARNRAGQRVDPPCRDYDKAEVDRVKKIKLCNVHFLRRECPYGTNCTHRHDYEPANAEIQVLKLVARMAPCINGSHCQDIKCIYGHRCPAPESRTPVKGSKTCIFGKDCKFPVELHNLDANVVKTLVIR</sequence>
<keyword evidence="1" id="KW-0863">Zinc-finger</keyword>
<evidence type="ECO:0000259" key="3">
    <source>
        <dbReference type="PROSITE" id="PS50103"/>
    </source>
</evidence>